<comment type="caution">
    <text evidence="2">The sequence shown here is derived from an EMBL/GenBank/DDBJ whole genome shotgun (WGS) entry which is preliminary data.</text>
</comment>
<protein>
    <submittedName>
        <fullName evidence="2">Heavy-metal-associated domain-containing protein</fullName>
    </submittedName>
</protein>
<evidence type="ECO:0000313" key="3">
    <source>
        <dbReference type="Proteomes" id="UP000565711"/>
    </source>
</evidence>
<dbReference type="InterPro" id="IPR036163">
    <property type="entry name" value="HMA_dom_sf"/>
</dbReference>
<dbReference type="SUPFAM" id="SSF55008">
    <property type="entry name" value="HMA, heavy metal-associated domain"/>
    <property type="match status" value="1"/>
</dbReference>
<dbReference type="CDD" id="cd00371">
    <property type="entry name" value="HMA"/>
    <property type="match status" value="1"/>
</dbReference>
<dbReference type="RefSeq" id="WP_067879993.1">
    <property type="nucleotide sequence ID" value="NZ_JAAXOP010000027.1"/>
</dbReference>
<gene>
    <name evidence="2" type="ORF">HGA08_29245</name>
</gene>
<dbReference type="Pfam" id="PF00403">
    <property type="entry name" value="HMA"/>
    <property type="match status" value="1"/>
</dbReference>
<dbReference type="PROSITE" id="PS50846">
    <property type="entry name" value="HMA_2"/>
    <property type="match status" value="1"/>
</dbReference>
<feature type="domain" description="HMA" evidence="1">
    <location>
        <begin position="2"/>
        <end position="67"/>
    </location>
</feature>
<proteinExistence type="predicted"/>
<dbReference type="GO" id="GO:0046872">
    <property type="term" value="F:metal ion binding"/>
    <property type="evidence" value="ECO:0007669"/>
    <property type="project" value="InterPro"/>
</dbReference>
<dbReference type="InterPro" id="IPR006121">
    <property type="entry name" value="HMA_dom"/>
</dbReference>
<dbReference type="AlphaFoldDB" id="A0A846YAQ6"/>
<sequence>MITRTYSVLGMACTHCEETVSHGIARIEGVESISIDIPSDAVTISSRAEIAEAEIRRAVEQAEYEFNGPSERLR</sequence>
<dbReference type="Gene3D" id="3.30.70.100">
    <property type="match status" value="1"/>
</dbReference>
<name>A0A846YAQ6_9NOCA</name>
<organism evidence="2 3">
    <name type="scientific">Nocardia vermiculata</name>
    <dbReference type="NCBI Taxonomy" id="257274"/>
    <lineage>
        <taxon>Bacteria</taxon>
        <taxon>Bacillati</taxon>
        <taxon>Actinomycetota</taxon>
        <taxon>Actinomycetes</taxon>
        <taxon>Mycobacteriales</taxon>
        <taxon>Nocardiaceae</taxon>
        <taxon>Nocardia</taxon>
    </lineage>
</organism>
<accession>A0A846YAQ6</accession>
<dbReference type="EMBL" id="JAAXOP010000027">
    <property type="protein sequence ID" value="NKY54278.1"/>
    <property type="molecule type" value="Genomic_DNA"/>
</dbReference>
<dbReference type="Proteomes" id="UP000565711">
    <property type="component" value="Unassembled WGS sequence"/>
</dbReference>
<evidence type="ECO:0000313" key="2">
    <source>
        <dbReference type="EMBL" id="NKY54278.1"/>
    </source>
</evidence>
<keyword evidence="3" id="KW-1185">Reference proteome</keyword>
<evidence type="ECO:0000259" key="1">
    <source>
        <dbReference type="PROSITE" id="PS50846"/>
    </source>
</evidence>
<reference evidence="2 3" key="1">
    <citation type="submission" date="2020-04" db="EMBL/GenBank/DDBJ databases">
        <title>MicrobeNet Type strains.</title>
        <authorList>
            <person name="Nicholson A.C."/>
        </authorList>
    </citation>
    <scope>NUCLEOTIDE SEQUENCE [LARGE SCALE GENOMIC DNA]</scope>
    <source>
        <strain evidence="2 3">JCM 12354</strain>
    </source>
</reference>